<dbReference type="EMBL" id="JAPDRQ010000060">
    <property type="protein sequence ID" value="KAJ9657705.1"/>
    <property type="molecule type" value="Genomic_DNA"/>
</dbReference>
<sequence length="743" mass="82328">MEAAEEAGVAPTQEYTADNNAQYVQNSYGYPPPSSTFAIDQSLQMPESVEEYSVDNVADHGQRQENGTSPLPEQNGTDSVTNSHVNPTPTSTALPVTPAQAQTSFNPSTKRKSLDDTHEIPAVGESQSGRKRSKVSRACDQCRRKKIKCDSVVDNSGVPSTCSHCLKAGQTCDYSRVPQKRGPSKGYIKELSERVQQVEGQLALQNQGYRASLDSSTAPFADQSFSPEEETTRRQSSFSQQRSPHDASNKDIRFPNFADYHLSNSHTSHPRDRGSIAIPPDQHHPGQITPTQPVPPQENLVKPFWTEYTESAAKSEEESASTTTFDDHDMEALNHYYTHIHPQCPILPDDRTRVVEIFKYADGGIQQAFLACLPMLPHSESSESATATKDATRYLQFKTRADLENFVDREGRKYGIRRTNESNLVMLWVELLLSVVIQHDVSSFVDSNMSLAAINRMPMEILWPVLRDPSYKVAAKYEHDFVRTLHVATLFTRLHYLSIGRSDDPVPVSLLPSLGNGTRFVPPPFYFTTLSSNLLRMALTVCPLDGRTVDPEAAVNFEVNFISTMSTVKTMLGLTDFDPVVRQIKALADLLSLHGNPRYTRAQCAEPAKNLAYAICTSSSSLDVNGGYQFNPLSFHTYTLATITLLELLQCNFQHDVAATLVDDALKDMRLALGRLVERWEAASGGAGGQFWARVLLDLIHAKYEAGATTTKANPSEEELCVDLAHLLRQGYSNVLVAFASRQ</sequence>
<comment type="caution">
    <text evidence="1">The sequence shown here is derived from an EMBL/GenBank/DDBJ whole genome shotgun (WGS) entry which is preliminary data.</text>
</comment>
<name>A0ACC3A9C5_9EURO</name>
<dbReference type="Proteomes" id="UP001172386">
    <property type="component" value="Unassembled WGS sequence"/>
</dbReference>
<accession>A0ACC3A9C5</accession>
<protein>
    <submittedName>
        <fullName evidence="1">Uncharacterized protein</fullName>
    </submittedName>
</protein>
<evidence type="ECO:0000313" key="2">
    <source>
        <dbReference type="Proteomes" id="UP001172386"/>
    </source>
</evidence>
<reference evidence="1" key="1">
    <citation type="submission" date="2022-10" db="EMBL/GenBank/DDBJ databases">
        <title>Culturing micro-colonial fungi from biological soil crusts in the Mojave desert and describing Neophaeococcomyces mojavensis, and introducing the new genera and species Taxawa tesnikishii.</title>
        <authorList>
            <person name="Kurbessoian T."/>
            <person name="Stajich J.E."/>
        </authorList>
    </citation>
    <scope>NUCLEOTIDE SEQUENCE</scope>
    <source>
        <strain evidence="1">JES_112</strain>
    </source>
</reference>
<gene>
    <name evidence="1" type="ORF">H2198_004120</name>
</gene>
<organism evidence="1 2">
    <name type="scientific">Neophaeococcomyces mojaviensis</name>
    <dbReference type="NCBI Taxonomy" id="3383035"/>
    <lineage>
        <taxon>Eukaryota</taxon>
        <taxon>Fungi</taxon>
        <taxon>Dikarya</taxon>
        <taxon>Ascomycota</taxon>
        <taxon>Pezizomycotina</taxon>
        <taxon>Eurotiomycetes</taxon>
        <taxon>Chaetothyriomycetidae</taxon>
        <taxon>Chaetothyriales</taxon>
        <taxon>Chaetothyriales incertae sedis</taxon>
        <taxon>Neophaeococcomyces</taxon>
    </lineage>
</organism>
<proteinExistence type="predicted"/>
<evidence type="ECO:0000313" key="1">
    <source>
        <dbReference type="EMBL" id="KAJ9657705.1"/>
    </source>
</evidence>
<keyword evidence="2" id="KW-1185">Reference proteome</keyword>